<dbReference type="AlphaFoldDB" id="A0A249PEB7"/>
<evidence type="ECO:0000313" key="1">
    <source>
        <dbReference type="EMBL" id="ASY63599.1"/>
    </source>
</evidence>
<organism evidence="1 2">
    <name type="scientific">Sinorhizobium sojae CCBAU 05684</name>
    <dbReference type="NCBI Taxonomy" id="716928"/>
    <lineage>
        <taxon>Bacteria</taxon>
        <taxon>Pseudomonadati</taxon>
        <taxon>Pseudomonadota</taxon>
        <taxon>Alphaproteobacteria</taxon>
        <taxon>Hyphomicrobiales</taxon>
        <taxon>Rhizobiaceae</taxon>
        <taxon>Sinorhizobium/Ensifer group</taxon>
        <taxon>Sinorhizobium</taxon>
    </lineage>
</organism>
<dbReference type="STRING" id="716928.GCA_000261485_00295"/>
<reference evidence="1 2" key="1">
    <citation type="submission" date="2017-08" db="EMBL/GenBank/DDBJ databases">
        <title>Multipartite genome sequences of Sinorhizobium species nodulating soybeans.</title>
        <authorList>
            <person name="Tian C.F."/>
        </authorList>
    </citation>
    <scope>NUCLEOTIDE SEQUENCE [LARGE SCALE GENOMIC DNA]</scope>
    <source>
        <strain evidence="1 2">CCBAU 05684</strain>
    </source>
</reference>
<sequence>MATPKETKEWIAGKSQDVAQFMWDLMHDDTQPIKERRAAAVWLGEMSMAKAPTEQKVEVNHTHDIGAMLLEAQRMATTKLIDVTPKPKVIEDDSDV</sequence>
<name>A0A249PEB7_9HYPH</name>
<keyword evidence="2" id="KW-1185">Reference proteome</keyword>
<dbReference type="KEGG" id="esj:SJ05684_c21580"/>
<gene>
    <name evidence="1" type="ORF">SJ05684_c21580</name>
</gene>
<proteinExistence type="predicted"/>
<evidence type="ECO:0000313" key="2">
    <source>
        <dbReference type="Proteomes" id="UP000217211"/>
    </source>
</evidence>
<dbReference type="EMBL" id="CP023067">
    <property type="protein sequence ID" value="ASY63599.1"/>
    <property type="molecule type" value="Genomic_DNA"/>
</dbReference>
<dbReference type="Proteomes" id="UP000217211">
    <property type="component" value="Chromosome"/>
</dbReference>
<protein>
    <submittedName>
        <fullName evidence="1">Uncharacterized protein</fullName>
    </submittedName>
</protein>
<accession>A0A249PEB7</accession>